<feature type="domain" description="NAD-dependent epimerase/dehydratase" evidence="3">
    <location>
        <begin position="5"/>
        <end position="239"/>
    </location>
</feature>
<dbReference type="PANTHER" id="PTHR43000">
    <property type="entry name" value="DTDP-D-GLUCOSE 4,6-DEHYDRATASE-RELATED"/>
    <property type="match status" value="1"/>
</dbReference>
<dbReference type="HOGENOM" id="CLU_007383_1_7_5"/>
<evidence type="ECO:0000313" key="4">
    <source>
        <dbReference type="EMBL" id="ADZ70980.1"/>
    </source>
</evidence>
<dbReference type="Gene3D" id="3.90.25.10">
    <property type="entry name" value="UDP-galactose 4-epimerase, domain 1"/>
    <property type="match status" value="1"/>
</dbReference>
<dbReference type="AlphaFoldDB" id="F2J3F5"/>
<dbReference type="SUPFAM" id="SSF51735">
    <property type="entry name" value="NAD(P)-binding Rossmann-fold domains"/>
    <property type="match status" value="1"/>
</dbReference>
<dbReference type="Gene3D" id="3.40.50.720">
    <property type="entry name" value="NAD(P)-binding Rossmann-like Domain"/>
    <property type="match status" value="1"/>
</dbReference>
<sequence>MVRKILVTGADGFVGRHLCRRLESGPGAGAFEVIRTAKMPVDASLAFDLENPASVEAAVAASRPDAVIHLAAISTAYLTDGTSERVWRVNYEGTAALAAALRRHVPGAGLIFASSAEVYGASLRDGQPKRETDPVAPESAYAKSKLAAELMLEATLAQVSPVVALRLFNHVGPGQDERFALPAFAAQIARIEKGASTPVIKVGNLSAKRDFLDVVDVIEVYRRVLDLLQAPAGYQLFNVSSGKPREISELLDKMIALSSVPITREVDPDRLRDINIPVSCGNSEKIRAVIDWSPRVNIDETLIEILDYWRNRIPPVGQEDPTQRMQ</sequence>
<dbReference type="InterPro" id="IPR036291">
    <property type="entry name" value="NAD(P)-bd_dom_sf"/>
</dbReference>
<dbReference type="InterPro" id="IPR001509">
    <property type="entry name" value="Epimerase_deHydtase"/>
</dbReference>
<evidence type="ECO:0000259" key="3">
    <source>
        <dbReference type="Pfam" id="PF01370"/>
    </source>
</evidence>
<evidence type="ECO:0000313" key="5">
    <source>
        <dbReference type="Proteomes" id="UP000008130"/>
    </source>
</evidence>
<dbReference type="KEGG" id="pgv:SL003B_2556"/>
<gene>
    <name evidence="4" type="ordered locus">SL003B_2556</name>
</gene>
<comment type="pathway">
    <text evidence="1">Bacterial outer membrane biogenesis; LPS O-antigen biosynthesis.</text>
</comment>
<dbReference type="EMBL" id="CP002568">
    <property type="protein sequence ID" value="ADZ70980.1"/>
    <property type="molecule type" value="Genomic_DNA"/>
</dbReference>
<proteinExistence type="inferred from homology"/>
<dbReference type="RefSeq" id="WP_013653294.1">
    <property type="nucleotide sequence ID" value="NC_015259.1"/>
</dbReference>
<dbReference type="Pfam" id="PF01370">
    <property type="entry name" value="Epimerase"/>
    <property type="match status" value="1"/>
</dbReference>
<evidence type="ECO:0000256" key="1">
    <source>
        <dbReference type="ARBA" id="ARBA00005125"/>
    </source>
</evidence>
<protein>
    <submittedName>
        <fullName evidence="4">GDP-mannose dehydratase family</fullName>
    </submittedName>
</protein>
<organism evidence="4 5">
    <name type="scientific">Polymorphum gilvum (strain LMG 25793 / CGMCC 1.9160 / SL003B-26A1)</name>
    <dbReference type="NCBI Taxonomy" id="991905"/>
    <lineage>
        <taxon>Bacteria</taxon>
        <taxon>Pseudomonadati</taxon>
        <taxon>Pseudomonadota</taxon>
        <taxon>Alphaproteobacteria</taxon>
        <taxon>Rhodobacterales</taxon>
        <taxon>Paracoccaceae</taxon>
        <taxon>Polymorphum</taxon>
    </lineage>
</organism>
<evidence type="ECO:0000256" key="2">
    <source>
        <dbReference type="ARBA" id="ARBA00007637"/>
    </source>
</evidence>
<accession>F2J3F5</accession>
<dbReference type="STRING" id="991905.SL003B_2556"/>
<dbReference type="eggNOG" id="COG0451">
    <property type="taxonomic scope" value="Bacteria"/>
</dbReference>
<dbReference type="Proteomes" id="UP000008130">
    <property type="component" value="Chromosome"/>
</dbReference>
<reference evidence="4 5" key="1">
    <citation type="journal article" date="2011" name="J. Bacteriol.">
        <title>Complete genome sequence of Polymorphum gilvum SL003B-26A1T, a crude oil-degrading bacterium from oil-polluted saline soil.</title>
        <authorList>
            <person name="Li S.G."/>
            <person name="Tang Y.Q."/>
            <person name="Nie Y."/>
            <person name="Cai M."/>
            <person name="Wu X.L."/>
        </authorList>
    </citation>
    <scope>NUCLEOTIDE SEQUENCE [LARGE SCALE GENOMIC DNA]</scope>
    <source>
        <strain evidence="5">LMG 25793 / CGMCC 1.9160 / SL003B-26A1</strain>
    </source>
</reference>
<name>F2J3F5_POLGS</name>
<comment type="similarity">
    <text evidence="2">Belongs to the NAD(P)-dependent epimerase/dehydratase family.</text>
</comment>
<keyword evidence="5" id="KW-1185">Reference proteome</keyword>